<dbReference type="AlphaFoldDB" id="A0A7G2CE58"/>
<name>A0A7G2CE58_9TRYP</name>
<sequence>MRETKGGKCDKASLFIPQDNGKGLTYALEGTSDEAGPSAPLRELNATTRETHTVNFNVSNWSTSPTRFTRTVEWTSPANVDDGLVTVKGPSTVDVQSGATTDCSLTLNFVREGQYRGVVHFKSTSNSDVNQYFELLVRVTTAAASATSAALVEIRTPVRQRALYNIPIGNPLTKPSPSPASWMDLPMCSAPSPCQRV</sequence>
<reference evidence="1 2" key="1">
    <citation type="submission" date="2020-08" db="EMBL/GenBank/DDBJ databases">
        <authorList>
            <person name="Newling K."/>
            <person name="Davey J."/>
            <person name="Forrester S."/>
        </authorList>
    </citation>
    <scope>NUCLEOTIDE SEQUENCE [LARGE SCALE GENOMIC DNA]</scope>
    <source>
        <strain evidence="2">Crithidia deanei Carvalho (ATCC PRA-265)</strain>
    </source>
</reference>
<dbReference type="GO" id="GO:1904158">
    <property type="term" value="P:axonemal central apparatus assembly"/>
    <property type="evidence" value="ECO:0007669"/>
    <property type="project" value="TreeGrafter"/>
</dbReference>
<proteinExistence type="predicted"/>
<organism evidence="1 2">
    <name type="scientific">Angomonas deanei</name>
    <dbReference type="NCBI Taxonomy" id="59799"/>
    <lineage>
        <taxon>Eukaryota</taxon>
        <taxon>Discoba</taxon>
        <taxon>Euglenozoa</taxon>
        <taxon>Kinetoplastea</taxon>
        <taxon>Metakinetoplastina</taxon>
        <taxon>Trypanosomatida</taxon>
        <taxon>Trypanosomatidae</taxon>
        <taxon>Strigomonadinae</taxon>
        <taxon>Angomonas</taxon>
    </lineage>
</organism>
<keyword evidence="2" id="KW-1185">Reference proteome</keyword>
<dbReference type="GO" id="GO:0003341">
    <property type="term" value="P:cilium movement"/>
    <property type="evidence" value="ECO:0007669"/>
    <property type="project" value="TreeGrafter"/>
</dbReference>
<dbReference type="VEuPathDB" id="TriTrypDB:ADEAN_000560200"/>
<dbReference type="EMBL" id="LR877154">
    <property type="protein sequence ID" value="CAD2218116.1"/>
    <property type="molecule type" value="Genomic_DNA"/>
</dbReference>
<dbReference type="InterPro" id="IPR033305">
    <property type="entry name" value="Hydin-like"/>
</dbReference>
<dbReference type="GO" id="GO:0005930">
    <property type="term" value="C:axoneme"/>
    <property type="evidence" value="ECO:0007669"/>
    <property type="project" value="TreeGrafter"/>
</dbReference>
<protein>
    <submittedName>
        <fullName evidence="1">Uncharacterized protein</fullName>
    </submittedName>
</protein>
<dbReference type="OrthoDB" id="442692at2759"/>
<evidence type="ECO:0000313" key="2">
    <source>
        <dbReference type="Proteomes" id="UP000515908"/>
    </source>
</evidence>
<gene>
    <name evidence="1" type="ORF">ADEAN_000560200</name>
</gene>
<evidence type="ECO:0000313" key="1">
    <source>
        <dbReference type="EMBL" id="CAD2218116.1"/>
    </source>
</evidence>
<dbReference type="PANTHER" id="PTHR23053:SF0">
    <property type="entry name" value="HYDROCEPHALUS-INDUCING PROTEIN HOMOLOG"/>
    <property type="match status" value="1"/>
</dbReference>
<dbReference type="PANTHER" id="PTHR23053">
    <property type="entry name" value="DLEC1 DELETED IN LUNG AND ESOPHAGEAL CANCER 1"/>
    <property type="match status" value="1"/>
</dbReference>
<dbReference type="Proteomes" id="UP000515908">
    <property type="component" value="Chromosome 10"/>
</dbReference>
<accession>A0A7G2CE58</accession>